<evidence type="ECO:0000313" key="1">
    <source>
        <dbReference type="EMBL" id="SUZ93489.1"/>
    </source>
</evidence>
<feature type="non-terminal residue" evidence="1">
    <location>
        <position position="46"/>
    </location>
</feature>
<dbReference type="AlphaFoldDB" id="A0A381RQZ6"/>
<gene>
    <name evidence="1" type="ORF">METZ01_LOCUS46343</name>
</gene>
<dbReference type="PROSITE" id="PS51257">
    <property type="entry name" value="PROKAR_LIPOPROTEIN"/>
    <property type="match status" value="1"/>
</dbReference>
<protein>
    <submittedName>
        <fullName evidence="1">Uncharacterized protein</fullName>
    </submittedName>
</protein>
<name>A0A381RQZ6_9ZZZZ</name>
<organism evidence="1">
    <name type="scientific">marine metagenome</name>
    <dbReference type="NCBI Taxonomy" id="408172"/>
    <lineage>
        <taxon>unclassified sequences</taxon>
        <taxon>metagenomes</taxon>
        <taxon>ecological metagenomes</taxon>
    </lineage>
</organism>
<accession>A0A381RQZ6</accession>
<proteinExistence type="predicted"/>
<sequence>MAKRPTAQSRRRSAPELRVVLALALLGAAAGCSPEGGSSLTQRISV</sequence>
<reference evidence="1" key="1">
    <citation type="submission" date="2018-05" db="EMBL/GenBank/DDBJ databases">
        <authorList>
            <person name="Lanie J.A."/>
            <person name="Ng W.-L."/>
            <person name="Kazmierczak K.M."/>
            <person name="Andrzejewski T.M."/>
            <person name="Davidsen T.M."/>
            <person name="Wayne K.J."/>
            <person name="Tettelin H."/>
            <person name="Glass J.I."/>
            <person name="Rusch D."/>
            <person name="Podicherti R."/>
            <person name="Tsui H.-C.T."/>
            <person name="Winkler M.E."/>
        </authorList>
    </citation>
    <scope>NUCLEOTIDE SEQUENCE</scope>
</reference>
<dbReference type="EMBL" id="UINC01002151">
    <property type="protein sequence ID" value="SUZ93489.1"/>
    <property type="molecule type" value="Genomic_DNA"/>
</dbReference>